<organism evidence="1 2">
    <name type="scientific">Coptotermes formosanus</name>
    <name type="common">Formosan subterranean termite</name>
    <dbReference type="NCBI Taxonomy" id="36987"/>
    <lineage>
        <taxon>Eukaryota</taxon>
        <taxon>Metazoa</taxon>
        <taxon>Ecdysozoa</taxon>
        <taxon>Arthropoda</taxon>
        <taxon>Hexapoda</taxon>
        <taxon>Insecta</taxon>
        <taxon>Pterygota</taxon>
        <taxon>Neoptera</taxon>
        <taxon>Polyneoptera</taxon>
        <taxon>Dictyoptera</taxon>
        <taxon>Blattodea</taxon>
        <taxon>Blattoidea</taxon>
        <taxon>Termitoidae</taxon>
        <taxon>Rhinotermitidae</taxon>
        <taxon>Coptotermes</taxon>
    </lineage>
</organism>
<comment type="caution">
    <text evidence="1">The sequence shown here is derived from an EMBL/GenBank/DDBJ whole genome shotgun (WGS) entry which is preliminary data.</text>
</comment>
<keyword evidence="2" id="KW-1185">Reference proteome</keyword>
<dbReference type="EMBL" id="BLKM01000205">
    <property type="protein sequence ID" value="GFG30257.1"/>
    <property type="molecule type" value="Genomic_DNA"/>
</dbReference>
<dbReference type="Proteomes" id="UP000502823">
    <property type="component" value="Unassembled WGS sequence"/>
</dbReference>
<evidence type="ECO:0000313" key="2">
    <source>
        <dbReference type="Proteomes" id="UP000502823"/>
    </source>
</evidence>
<dbReference type="AlphaFoldDB" id="A0A6L2PJM3"/>
<gene>
    <name evidence="1" type="ORF">Cfor_11801</name>
</gene>
<accession>A0A6L2PJM3</accession>
<proteinExistence type="predicted"/>
<reference evidence="2" key="1">
    <citation type="submission" date="2020-01" db="EMBL/GenBank/DDBJ databases">
        <title>Draft genome sequence of the Termite Coptotermes fromosanus.</title>
        <authorList>
            <person name="Itakura S."/>
            <person name="Yosikawa Y."/>
            <person name="Umezawa K."/>
        </authorList>
    </citation>
    <scope>NUCLEOTIDE SEQUENCE [LARGE SCALE GENOMIC DNA]</scope>
</reference>
<sequence length="103" mass="11516">MDVSGVGCLLHVGKPEGTVWELLLAFVSSYFECGGVYIDVGVRWMHQACGKIFMRIQNSKNGKKQSIEIFRGLLNLTTQNHMKRYLQNLGGLKCQIPQTAVTN</sequence>
<dbReference type="InParanoid" id="A0A6L2PJM3"/>
<evidence type="ECO:0000313" key="1">
    <source>
        <dbReference type="EMBL" id="GFG30257.1"/>
    </source>
</evidence>
<name>A0A6L2PJM3_COPFO</name>
<protein>
    <submittedName>
        <fullName evidence="1">Uncharacterized protein</fullName>
    </submittedName>
</protein>